<protein>
    <submittedName>
        <fullName evidence="1">Gluconate 2-dehydrogenase subunit 3 family protein</fullName>
        <ecNumber evidence="1">1.-.-.-</ecNumber>
    </submittedName>
</protein>
<dbReference type="EC" id="1.-.-.-" evidence="1"/>
<proteinExistence type="predicted"/>
<keyword evidence="2" id="KW-1185">Reference proteome</keyword>
<accession>A0ABT8LE15</accession>
<dbReference type="GO" id="GO:0016491">
    <property type="term" value="F:oxidoreductase activity"/>
    <property type="evidence" value="ECO:0007669"/>
    <property type="project" value="UniProtKB-KW"/>
</dbReference>
<sequence length="194" mass="21474">MSKTIDRRGALKKVTLMMGGVAATPALLSVLQSCQQAREKLDWVPEFFDENQARLIMEISEHIIPKTDTPGAKEAGVHIFIDAFIKHCVPTKFQNIIPDGLVGLENKSQSQFQKGFLDISKEEQVSVLSDVAKADYSQAEDKANPTFFRSLKELTLMGYFNSQKGATEALALVQIPGDYEPCIPLEDGQKAWAL</sequence>
<dbReference type="InterPro" id="IPR027056">
    <property type="entry name" value="Gluconate_2DH_su3"/>
</dbReference>
<gene>
    <name evidence="1" type="ORF">QQ020_24795</name>
</gene>
<dbReference type="PROSITE" id="PS51257">
    <property type="entry name" value="PROKAR_LIPOPROTEIN"/>
    <property type="match status" value="1"/>
</dbReference>
<reference evidence="1" key="1">
    <citation type="submission" date="2023-06" db="EMBL/GenBank/DDBJ databases">
        <title>Genomic of Agaribacillus aureum.</title>
        <authorList>
            <person name="Wang G."/>
        </authorList>
    </citation>
    <scope>NUCLEOTIDE SEQUENCE</scope>
    <source>
        <strain evidence="1">BMA12</strain>
    </source>
</reference>
<comment type="caution">
    <text evidence="1">The sequence shown here is derived from an EMBL/GenBank/DDBJ whole genome shotgun (WGS) entry which is preliminary data.</text>
</comment>
<dbReference type="RefSeq" id="WP_346760656.1">
    <property type="nucleotide sequence ID" value="NZ_JAUJEB010000006.1"/>
</dbReference>
<dbReference type="EMBL" id="JAUJEB010000006">
    <property type="protein sequence ID" value="MDN5215321.1"/>
    <property type="molecule type" value="Genomic_DNA"/>
</dbReference>
<name>A0ABT8LE15_9BACT</name>
<organism evidence="1 2">
    <name type="scientific">Agaribacillus aureus</name>
    <dbReference type="NCBI Taxonomy" id="3051825"/>
    <lineage>
        <taxon>Bacteria</taxon>
        <taxon>Pseudomonadati</taxon>
        <taxon>Bacteroidota</taxon>
        <taxon>Cytophagia</taxon>
        <taxon>Cytophagales</taxon>
        <taxon>Splendidivirgaceae</taxon>
        <taxon>Agaribacillus</taxon>
    </lineage>
</organism>
<evidence type="ECO:0000313" key="2">
    <source>
        <dbReference type="Proteomes" id="UP001172083"/>
    </source>
</evidence>
<evidence type="ECO:0000313" key="1">
    <source>
        <dbReference type="EMBL" id="MDN5215321.1"/>
    </source>
</evidence>
<keyword evidence="1" id="KW-0560">Oxidoreductase</keyword>
<dbReference type="Pfam" id="PF13618">
    <property type="entry name" value="Gluconate_2-dh3"/>
    <property type="match status" value="1"/>
</dbReference>
<dbReference type="Proteomes" id="UP001172083">
    <property type="component" value="Unassembled WGS sequence"/>
</dbReference>